<evidence type="ECO:0000256" key="1">
    <source>
        <dbReference type="SAM" id="MobiDB-lite"/>
    </source>
</evidence>
<evidence type="ECO:0000313" key="3">
    <source>
        <dbReference type="Proteomes" id="UP001234178"/>
    </source>
</evidence>
<name>A0ABR0ARG9_9CRUS</name>
<keyword evidence="3" id="KW-1185">Reference proteome</keyword>
<evidence type="ECO:0000313" key="2">
    <source>
        <dbReference type="EMBL" id="KAK4027568.1"/>
    </source>
</evidence>
<gene>
    <name evidence="2" type="ORF">OUZ56_016610</name>
</gene>
<proteinExistence type="predicted"/>
<comment type="caution">
    <text evidence="2">The sequence shown here is derived from an EMBL/GenBank/DDBJ whole genome shotgun (WGS) entry which is preliminary data.</text>
</comment>
<feature type="region of interest" description="Disordered" evidence="1">
    <location>
        <begin position="1"/>
        <end position="78"/>
    </location>
</feature>
<dbReference type="EMBL" id="JAOYFB010000038">
    <property type="protein sequence ID" value="KAK4027568.1"/>
    <property type="molecule type" value="Genomic_DNA"/>
</dbReference>
<organism evidence="2 3">
    <name type="scientific">Daphnia magna</name>
    <dbReference type="NCBI Taxonomy" id="35525"/>
    <lineage>
        <taxon>Eukaryota</taxon>
        <taxon>Metazoa</taxon>
        <taxon>Ecdysozoa</taxon>
        <taxon>Arthropoda</taxon>
        <taxon>Crustacea</taxon>
        <taxon>Branchiopoda</taxon>
        <taxon>Diplostraca</taxon>
        <taxon>Cladocera</taxon>
        <taxon>Anomopoda</taxon>
        <taxon>Daphniidae</taxon>
        <taxon>Daphnia</taxon>
    </lineage>
</organism>
<feature type="compositionally biased region" description="Basic and acidic residues" evidence="1">
    <location>
        <begin position="31"/>
        <end position="48"/>
    </location>
</feature>
<protein>
    <submittedName>
        <fullName evidence="2">Uncharacterized protein</fullName>
    </submittedName>
</protein>
<accession>A0ABR0ARG9</accession>
<reference evidence="2 3" key="1">
    <citation type="journal article" date="2023" name="Nucleic Acids Res.">
        <title>The hologenome of Daphnia magna reveals possible DNA methylation and microbiome-mediated evolution of the host genome.</title>
        <authorList>
            <person name="Chaturvedi A."/>
            <person name="Li X."/>
            <person name="Dhandapani V."/>
            <person name="Marshall H."/>
            <person name="Kissane S."/>
            <person name="Cuenca-Cambronero M."/>
            <person name="Asole G."/>
            <person name="Calvet F."/>
            <person name="Ruiz-Romero M."/>
            <person name="Marangio P."/>
            <person name="Guigo R."/>
            <person name="Rago D."/>
            <person name="Mirbahai L."/>
            <person name="Eastwood N."/>
            <person name="Colbourne J.K."/>
            <person name="Zhou J."/>
            <person name="Mallon E."/>
            <person name="Orsini L."/>
        </authorList>
    </citation>
    <scope>NUCLEOTIDE SEQUENCE [LARGE SCALE GENOMIC DNA]</scope>
    <source>
        <strain evidence="2">LRV0_1</strain>
    </source>
</reference>
<sequence length="78" mass="8771">MKLNGVVAHQIEFSTSLPLNKEEQSPLTKVGSDEGKVSTTCRRDKFNMEKSSIPNPGTEGKGKKKKKLTEGQKRRRNR</sequence>
<feature type="compositionally biased region" description="Basic residues" evidence="1">
    <location>
        <begin position="62"/>
        <end position="78"/>
    </location>
</feature>
<dbReference type="Proteomes" id="UP001234178">
    <property type="component" value="Unassembled WGS sequence"/>
</dbReference>